<dbReference type="InterPro" id="IPR001857">
    <property type="entry name" value="Ribosomal_bL19"/>
</dbReference>
<dbReference type="PRINTS" id="PR00061">
    <property type="entry name" value="RIBOSOMALL19"/>
</dbReference>
<dbReference type="NCBIfam" id="TIGR01024">
    <property type="entry name" value="rplS_bact"/>
    <property type="match status" value="1"/>
</dbReference>
<reference evidence="8 9" key="1">
    <citation type="submission" date="2021-10" db="EMBL/GenBank/DDBJ databases">
        <authorList>
            <person name="Grouzdev D.S."/>
            <person name="Pantiukh K.S."/>
            <person name="Krutkina M.S."/>
        </authorList>
    </citation>
    <scope>NUCLEOTIDE SEQUENCE [LARGE SCALE GENOMIC DNA]</scope>
    <source>
        <strain evidence="8 9">Z-7514</strain>
    </source>
</reference>
<proteinExistence type="inferred from homology"/>
<dbReference type="InterPro" id="IPR038657">
    <property type="entry name" value="Ribosomal_bL19_sf"/>
</dbReference>
<evidence type="ECO:0000256" key="4">
    <source>
        <dbReference type="ARBA" id="ARBA00023274"/>
    </source>
</evidence>
<dbReference type="InterPro" id="IPR018257">
    <property type="entry name" value="Ribosomal_bL19_CS"/>
</dbReference>
<protein>
    <recommendedName>
        <fullName evidence="5 6">Large ribosomal subunit protein bL19</fullName>
    </recommendedName>
</protein>
<dbReference type="Pfam" id="PF01245">
    <property type="entry name" value="Ribosomal_L19"/>
    <property type="match status" value="1"/>
</dbReference>
<evidence type="ECO:0000256" key="7">
    <source>
        <dbReference type="RuleBase" id="RU000559"/>
    </source>
</evidence>
<dbReference type="HAMAP" id="MF_00402">
    <property type="entry name" value="Ribosomal_bL19"/>
    <property type="match status" value="1"/>
</dbReference>
<dbReference type="GO" id="GO:0003735">
    <property type="term" value="F:structural constituent of ribosome"/>
    <property type="evidence" value="ECO:0007669"/>
    <property type="project" value="InterPro"/>
</dbReference>
<evidence type="ECO:0000256" key="3">
    <source>
        <dbReference type="ARBA" id="ARBA00022980"/>
    </source>
</evidence>
<dbReference type="EMBL" id="JAJFAT010000001">
    <property type="protein sequence ID" value="MCC3143802.1"/>
    <property type="molecule type" value="Genomic_DNA"/>
</dbReference>
<dbReference type="RefSeq" id="WP_229343026.1">
    <property type="nucleotide sequence ID" value="NZ_JAJFAT010000001.1"/>
</dbReference>
<organism evidence="8 9">
    <name type="scientific">Halanaerobium polyolivorans</name>
    <dbReference type="NCBI Taxonomy" id="2886943"/>
    <lineage>
        <taxon>Bacteria</taxon>
        <taxon>Bacillati</taxon>
        <taxon>Bacillota</taxon>
        <taxon>Clostridia</taxon>
        <taxon>Halanaerobiales</taxon>
        <taxon>Halanaerobiaceae</taxon>
        <taxon>Halanaerobium</taxon>
    </lineage>
</organism>
<dbReference type="PROSITE" id="PS01015">
    <property type="entry name" value="RIBOSOMAL_L19"/>
    <property type="match status" value="1"/>
</dbReference>
<dbReference type="GO" id="GO:0022625">
    <property type="term" value="C:cytosolic large ribosomal subunit"/>
    <property type="evidence" value="ECO:0007669"/>
    <property type="project" value="TreeGrafter"/>
</dbReference>
<evidence type="ECO:0000256" key="2">
    <source>
        <dbReference type="ARBA" id="ARBA00005781"/>
    </source>
</evidence>
<comment type="caution">
    <text evidence="8">The sequence shown here is derived from an EMBL/GenBank/DDBJ whole genome shotgun (WGS) entry which is preliminary data.</text>
</comment>
<evidence type="ECO:0000256" key="6">
    <source>
        <dbReference type="HAMAP-Rule" id="MF_00402"/>
    </source>
</evidence>
<dbReference type="InterPro" id="IPR008991">
    <property type="entry name" value="Translation_prot_SH3-like_sf"/>
</dbReference>
<evidence type="ECO:0000313" key="9">
    <source>
        <dbReference type="Proteomes" id="UP001199296"/>
    </source>
</evidence>
<evidence type="ECO:0000256" key="1">
    <source>
        <dbReference type="ARBA" id="ARBA00002349"/>
    </source>
</evidence>
<dbReference type="Proteomes" id="UP001199296">
    <property type="component" value="Unassembled WGS sequence"/>
</dbReference>
<dbReference type="PIRSF" id="PIRSF002191">
    <property type="entry name" value="Ribosomal_L19"/>
    <property type="match status" value="1"/>
</dbReference>
<evidence type="ECO:0000313" key="8">
    <source>
        <dbReference type="EMBL" id="MCC3143802.1"/>
    </source>
</evidence>
<name>A0AAW4WRR7_9FIRM</name>
<keyword evidence="3 6" id="KW-0689">Ribosomal protein</keyword>
<keyword evidence="9" id="KW-1185">Reference proteome</keyword>
<comment type="function">
    <text evidence="1 6 7">This protein is located at the 30S-50S ribosomal subunit interface and may play a role in the structure and function of the aminoacyl-tRNA binding site.</text>
</comment>
<dbReference type="SUPFAM" id="SSF50104">
    <property type="entry name" value="Translation proteins SH3-like domain"/>
    <property type="match status" value="1"/>
</dbReference>
<gene>
    <name evidence="6 8" type="primary">rplS</name>
    <name evidence="8" type="ORF">LJ207_00485</name>
</gene>
<dbReference type="PANTHER" id="PTHR15680">
    <property type="entry name" value="RIBOSOMAL PROTEIN L19"/>
    <property type="match status" value="1"/>
</dbReference>
<dbReference type="GO" id="GO:0006412">
    <property type="term" value="P:translation"/>
    <property type="evidence" value="ECO:0007669"/>
    <property type="project" value="UniProtKB-UniRule"/>
</dbReference>
<dbReference type="FunFam" id="2.30.30.790:FF:000001">
    <property type="entry name" value="50S ribosomal protein L19"/>
    <property type="match status" value="1"/>
</dbReference>
<comment type="similarity">
    <text evidence="2 6 7">Belongs to the bacterial ribosomal protein bL19 family.</text>
</comment>
<dbReference type="AlphaFoldDB" id="A0AAW4WRR7"/>
<keyword evidence="4 6" id="KW-0687">Ribonucleoprotein</keyword>
<evidence type="ECO:0000256" key="5">
    <source>
        <dbReference type="ARBA" id="ARBA00035171"/>
    </source>
</evidence>
<accession>A0AAW4WRR7</accession>
<sequence length="122" mass="14188">MNIINEIEKEQMRDDIPEFAVGDTLNLKVRISEGGKERLQPYKGVVIKRNGGGLNETFTVRKIAHGVGVERTFPLHSNKLDTIEVVRRGDVRRSRLYYLRDRRGKASRIKEKREARIIKEEE</sequence>
<dbReference type="PANTHER" id="PTHR15680:SF9">
    <property type="entry name" value="LARGE RIBOSOMAL SUBUNIT PROTEIN BL19M"/>
    <property type="match status" value="1"/>
</dbReference>
<dbReference type="Gene3D" id="2.30.30.790">
    <property type="match status" value="1"/>
</dbReference>